<accession>A0ABP8NAM3</accession>
<evidence type="ECO:0000313" key="2">
    <source>
        <dbReference type="Proteomes" id="UP001500067"/>
    </source>
</evidence>
<comment type="caution">
    <text evidence="1">The sequence shown here is derived from an EMBL/GenBank/DDBJ whole genome shotgun (WGS) entry which is preliminary data.</text>
</comment>
<evidence type="ECO:0000313" key="1">
    <source>
        <dbReference type="EMBL" id="GAA4462276.1"/>
    </source>
</evidence>
<dbReference type="RefSeq" id="WP_345079063.1">
    <property type="nucleotide sequence ID" value="NZ_BAABFA010000007.1"/>
</dbReference>
<dbReference type="EMBL" id="BAABFA010000007">
    <property type="protein sequence ID" value="GAA4462276.1"/>
    <property type="molecule type" value="Genomic_DNA"/>
</dbReference>
<sequence>MAVSFTAQIIHDKRPMLAVIVPQLRKNGMHYEVNIKGFPRFYMVWSALGRYDVAGGEDAPVLPYGLILAVSDAIEASSQ</sequence>
<name>A0ABP8NAM3_9BACT</name>
<organism evidence="1 2">
    <name type="scientific">Nemorincola caseinilytica</name>
    <dbReference type="NCBI Taxonomy" id="2054315"/>
    <lineage>
        <taxon>Bacteria</taxon>
        <taxon>Pseudomonadati</taxon>
        <taxon>Bacteroidota</taxon>
        <taxon>Chitinophagia</taxon>
        <taxon>Chitinophagales</taxon>
        <taxon>Chitinophagaceae</taxon>
        <taxon>Nemorincola</taxon>
    </lineage>
</organism>
<dbReference type="Proteomes" id="UP001500067">
    <property type="component" value="Unassembled WGS sequence"/>
</dbReference>
<proteinExistence type="predicted"/>
<protein>
    <submittedName>
        <fullName evidence="1">Uncharacterized protein</fullName>
    </submittedName>
</protein>
<reference evidence="2" key="1">
    <citation type="journal article" date="2019" name="Int. J. Syst. Evol. Microbiol.">
        <title>The Global Catalogue of Microorganisms (GCM) 10K type strain sequencing project: providing services to taxonomists for standard genome sequencing and annotation.</title>
        <authorList>
            <consortium name="The Broad Institute Genomics Platform"/>
            <consortium name="The Broad Institute Genome Sequencing Center for Infectious Disease"/>
            <person name="Wu L."/>
            <person name="Ma J."/>
        </authorList>
    </citation>
    <scope>NUCLEOTIDE SEQUENCE [LARGE SCALE GENOMIC DNA]</scope>
    <source>
        <strain evidence="2">JCM 32105</strain>
    </source>
</reference>
<gene>
    <name evidence="1" type="ORF">GCM10023093_08550</name>
</gene>
<keyword evidence="2" id="KW-1185">Reference proteome</keyword>